<evidence type="ECO:0000256" key="1">
    <source>
        <dbReference type="ARBA" id="ARBA00005534"/>
    </source>
</evidence>
<dbReference type="NCBIfam" id="TIGR00149">
    <property type="entry name" value="TIGR00149_YjbQ"/>
    <property type="match status" value="1"/>
</dbReference>
<name>A0A4V2UQW8_9PROT</name>
<dbReference type="Pfam" id="PF01894">
    <property type="entry name" value="YjbQ"/>
    <property type="match status" value="1"/>
</dbReference>
<comment type="similarity">
    <text evidence="1">Belongs to the UPF0047 family.</text>
</comment>
<dbReference type="SUPFAM" id="SSF111038">
    <property type="entry name" value="YjbQ-like"/>
    <property type="match status" value="1"/>
</dbReference>
<reference evidence="2 3" key="1">
    <citation type="submission" date="2019-03" db="EMBL/GenBank/DDBJ databases">
        <title>Genomic Encyclopedia of Type Strains, Phase IV (KMG-IV): sequencing the most valuable type-strain genomes for metagenomic binning, comparative biology and taxonomic classification.</title>
        <authorList>
            <person name="Goeker M."/>
        </authorList>
    </citation>
    <scope>NUCLEOTIDE SEQUENCE [LARGE SCALE GENOMIC DNA]</scope>
    <source>
        <strain evidence="2 3">DSM 103923</strain>
    </source>
</reference>
<protein>
    <submittedName>
        <fullName evidence="2">Secondary thiamine-phosphate synthase enzyme</fullName>
    </submittedName>
</protein>
<accession>A0A4V2UQW8</accession>
<dbReference type="PIRSF" id="PIRSF004681">
    <property type="entry name" value="UCP004681"/>
    <property type="match status" value="1"/>
</dbReference>
<dbReference type="EMBL" id="SLZY01000003">
    <property type="protein sequence ID" value="TCS73047.1"/>
    <property type="molecule type" value="Genomic_DNA"/>
</dbReference>
<dbReference type="Proteomes" id="UP000295135">
    <property type="component" value="Unassembled WGS sequence"/>
</dbReference>
<dbReference type="RefSeq" id="WP_126462263.1">
    <property type="nucleotide sequence ID" value="NZ_AP018721.1"/>
</dbReference>
<sequence length="139" mass="15602">MQQHSSQFQISTRGKGLYSFTDQVAGWLGRCGVDQGLLTLFVQHTSASLLVQENADPDVRGDLERFLSRLVPENDPIYRHTLEGPDDMPAHVRAALTQTQLSIPVASGRLALGTWQGIYLFEHRREPQRRRVAAHLIGQ</sequence>
<evidence type="ECO:0000313" key="2">
    <source>
        <dbReference type="EMBL" id="TCS73047.1"/>
    </source>
</evidence>
<evidence type="ECO:0000313" key="3">
    <source>
        <dbReference type="Proteomes" id="UP000295135"/>
    </source>
</evidence>
<keyword evidence="3" id="KW-1185">Reference proteome</keyword>
<gene>
    <name evidence="2" type="ORF">EDC61_103170</name>
</gene>
<dbReference type="InterPro" id="IPR001602">
    <property type="entry name" value="UPF0047_YjbQ-like"/>
</dbReference>
<comment type="caution">
    <text evidence="2">The sequence shown here is derived from an EMBL/GenBank/DDBJ whole genome shotgun (WGS) entry which is preliminary data.</text>
</comment>
<dbReference type="PANTHER" id="PTHR30615:SF8">
    <property type="entry name" value="UPF0047 PROTEIN C4A8.02C"/>
    <property type="match status" value="1"/>
</dbReference>
<dbReference type="OrthoDB" id="9801725at2"/>
<dbReference type="Gene3D" id="2.60.120.460">
    <property type="entry name" value="YjbQ-like"/>
    <property type="match status" value="1"/>
</dbReference>
<dbReference type="AlphaFoldDB" id="A0A4V2UQW8"/>
<organism evidence="2 3">
    <name type="scientific">Sulfuritortus calidifontis</name>
    <dbReference type="NCBI Taxonomy" id="1914471"/>
    <lineage>
        <taxon>Bacteria</taxon>
        <taxon>Pseudomonadati</taxon>
        <taxon>Pseudomonadota</taxon>
        <taxon>Betaproteobacteria</taxon>
        <taxon>Nitrosomonadales</taxon>
        <taxon>Thiobacillaceae</taxon>
        <taxon>Sulfuritortus</taxon>
    </lineage>
</organism>
<dbReference type="PANTHER" id="PTHR30615">
    <property type="entry name" value="UNCHARACTERIZED PROTEIN YJBQ-RELATED"/>
    <property type="match status" value="1"/>
</dbReference>
<proteinExistence type="inferred from homology"/>
<dbReference type="InterPro" id="IPR035917">
    <property type="entry name" value="YjbQ-like_sf"/>
</dbReference>